<dbReference type="EC" id="2.7.1.167" evidence="12"/>
<dbReference type="Proteomes" id="UP001160625">
    <property type="component" value="Unassembled WGS sequence"/>
</dbReference>
<comment type="caution">
    <text evidence="15">The sequence shown here is derived from an EMBL/GenBank/DDBJ whole genome shotgun (WGS) entry which is preliminary data.</text>
</comment>
<comment type="similarity">
    <text evidence="12">In the N-terminal section; belongs to the carbohydrate kinase PfkB family.</text>
</comment>
<dbReference type="Pfam" id="PF01467">
    <property type="entry name" value="CTP_transf_like"/>
    <property type="match status" value="1"/>
</dbReference>
<proteinExistence type="inferred from homology"/>
<comment type="function">
    <text evidence="2 12">Catalyzes the ADP transfer from ATP to D-glycero-beta-D-manno-heptose 1-phosphate, yielding ADP-D-glycero-beta-D-manno-heptose.</text>
</comment>
<comment type="subunit">
    <text evidence="12">Homodimer.</text>
</comment>
<evidence type="ECO:0000256" key="2">
    <source>
        <dbReference type="ARBA" id="ARBA00003753"/>
    </source>
</evidence>
<evidence type="ECO:0000256" key="1">
    <source>
        <dbReference type="ARBA" id="ARBA00002319"/>
    </source>
</evidence>
<comment type="pathway">
    <text evidence="12">Nucleotide-sugar biosynthesis; ADP-L-glycero-beta-D-manno-heptose biosynthesis; ADP-L-glycero-beta-D-manno-heptose from D-glycero-beta-D-manno-heptose 7-phosphate: step 3/4.</text>
</comment>
<dbReference type="NCBIfam" id="TIGR00125">
    <property type="entry name" value="cyt_tran_rel"/>
    <property type="match status" value="1"/>
</dbReference>
<dbReference type="InterPro" id="IPR014729">
    <property type="entry name" value="Rossmann-like_a/b/a_fold"/>
</dbReference>
<dbReference type="SUPFAM" id="SSF52374">
    <property type="entry name" value="Nucleotidylyl transferase"/>
    <property type="match status" value="1"/>
</dbReference>
<feature type="region of interest" description="Ribokinase" evidence="12">
    <location>
        <begin position="1"/>
        <end position="332"/>
    </location>
</feature>
<dbReference type="NCBIfam" id="TIGR02198">
    <property type="entry name" value="rfaE_dom_I"/>
    <property type="match status" value="1"/>
</dbReference>
<dbReference type="RefSeq" id="WP_281042628.1">
    <property type="nucleotide sequence ID" value="NZ_JARYGZ010000001.1"/>
</dbReference>
<feature type="active site" evidence="12">
    <location>
        <position position="278"/>
    </location>
</feature>
<evidence type="ECO:0000256" key="8">
    <source>
        <dbReference type="ARBA" id="ARBA00022840"/>
    </source>
</evidence>
<keyword evidence="6 12" id="KW-0547">Nucleotide-binding</keyword>
<keyword evidence="4 12" id="KW-0808">Transferase</keyword>
<feature type="domain" description="Carbohydrate kinase PfkB" evidence="13">
    <location>
        <begin position="16"/>
        <end position="316"/>
    </location>
</feature>
<evidence type="ECO:0000256" key="5">
    <source>
        <dbReference type="ARBA" id="ARBA00022695"/>
    </source>
</evidence>
<organism evidence="15 16">
    <name type="scientific">Sphingomonas oryzagri</name>
    <dbReference type="NCBI Taxonomy" id="3042314"/>
    <lineage>
        <taxon>Bacteria</taxon>
        <taxon>Pseudomonadati</taxon>
        <taxon>Pseudomonadota</taxon>
        <taxon>Alphaproteobacteria</taxon>
        <taxon>Sphingomonadales</taxon>
        <taxon>Sphingomonadaceae</taxon>
        <taxon>Sphingomonas</taxon>
    </lineage>
</organism>
<evidence type="ECO:0000313" key="15">
    <source>
        <dbReference type="EMBL" id="MDH7637269.1"/>
    </source>
</evidence>
<evidence type="ECO:0000256" key="7">
    <source>
        <dbReference type="ARBA" id="ARBA00022777"/>
    </source>
</evidence>
<name>A0ABT6MW99_9SPHN</name>
<evidence type="ECO:0000259" key="13">
    <source>
        <dbReference type="Pfam" id="PF00294"/>
    </source>
</evidence>
<dbReference type="SUPFAM" id="SSF53613">
    <property type="entry name" value="Ribokinase-like"/>
    <property type="match status" value="1"/>
</dbReference>
<evidence type="ECO:0000256" key="9">
    <source>
        <dbReference type="ARBA" id="ARBA00023268"/>
    </source>
</evidence>
<comment type="function">
    <text evidence="1 12">Catalyzes the phosphorylation of D-glycero-D-manno-heptose 7-phosphate at the C-1 position to selectively form D-glycero-beta-D-manno-heptose-1,7-bisphosphate.</text>
</comment>
<dbReference type="InterPro" id="IPR029056">
    <property type="entry name" value="Ribokinase-like"/>
</dbReference>
<dbReference type="HAMAP" id="MF_01603">
    <property type="entry name" value="HldE"/>
    <property type="match status" value="1"/>
</dbReference>
<comment type="catalytic activity">
    <reaction evidence="11 12">
        <text>D-glycero-beta-D-manno-heptose 1-phosphate + ATP + H(+) = ADP-D-glycero-beta-D-manno-heptose + diphosphate</text>
        <dbReference type="Rhea" id="RHEA:27465"/>
        <dbReference type="ChEBI" id="CHEBI:15378"/>
        <dbReference type="ChEBI" id="CHEBI:30616"/>
        <dbReference type="ChEBI" id="CHEBI:33019"/>
        <dbReference type="ChEBI" id="CHEBI:59967"/>
        <dbReference type="ChEBI" id="CHEBI:61593"/>
        <dbReference type="EC" id="2.7.7.70"/>
    </reaction>
</comment>
<dbReference type="PANTHER" id="PTHR46969:SF1">
    <property type="entry name" value="BIFUNCTIONAL PROTEIN HLDE"/>
    <property type="match status" value="1"/>
</dbReference>
<dbReference type="PROSITE" id="PS00583">
    <property type="entry name" value="PFKB_KINASES_1"/>
    <property type="match status" value="1"/>
</dbReference>
<keyword evidence="9 12" id="KW-0511">Multifunctional enzyme</keyword>
<dbReference type="GO" id="GO:0016301">
    <property type="term" value="F:kinase activity"/>
    <property type="evidence" value="ECO:0007669"/>
    <property type="project" value="UniProtKB-KW"/>
</dbReference>
<comment type="similarity">
    <text evidence="12">In the C-terminal section; belongs to the cytidylyltransferase family.</text>
</comment>
<sequence length="488" mass="50908">MQAGKGFDVGGWRGRRVLVLGDVMLDRFVYGHVERISPEGPIPVLRFDNEKLMLGGAANVARNIASLGGVPVLVGVLGEDAEADLITGTLLGEDGIEGRLLRHGGHPTTVKTRFVAAGQQMLRLDVEKMLVLDAGLRDRLAGQVEEAIEGLGAIVLSDYAKGVLSPELVSAVMAIAARHGVPVVVDPKRVDASVYRGARVMTPNALEALQATGFDTSTDEGAEAAARMLCEKGGVQSVVLTRGAQGMTIYAPGEEEGSVPVHIPTAASEVFDVSGAGDTVIATLSLGIAAGLPIARAAALANAAAGVAVAKLGTAAVHASELQRALFDRSVSDQENKVLGGDDAIAQVRRWQAEGRSVGFTNGCFDLVHPGHIAILQKARAACDRLVVALNTDASVKRLKGPSRPVQTETARAIVMASIGAVDLVTLFDEDTPIDLIEALRPDVLIKGADYRIDQVVGADIVRQQGGRVVLIPIEEGHSTTSIIARAG</sequence>
<keyword evidence="8 12" id="KW-0067">ATP-binding</keyword>
<dbReference type="EC" id="2.7.7.70" evidence="12"/>
<evidence type="ECO:0000256" key="12">
    <source>
        <dbReference type="HAMAP-Rule" id="MF_01603"/>
    </source>
</evidence>
<comment type="pathway">
    <text evidence="12">Nucleotide-sugar biosynthesis; ADP-L-glycero-beta-D-manno-heptose biosynthesis; ADP-L-glycero-beta-D-manno-heptose from D-glycero-beta-D-manno-heptose 7-phosphate: step 1/4.</text>
</comment>
<evidence type="ECO:0000256" key="11">
    <source>
        <dbReference type="ARBA" id="ARBA00047428"/>
    </source>
</evidence>
<evidence type="ECO:0000259" key="14">
    <source>
        <dbReference type="Pfam" id="PF01467"/>
    </source>
</evidence>
<dbReference type="Gene3D" id="3.40.50.620">
    <property type="entry name" value="HUPs"/>
    <property type="match status" value="1"/>
</dbReference>
<dbReference type="InterPro" id="IPR023030">
    <property type="entry name" value="Bifunc_HldE"/>
</dbReference>
<keyword evidence="16" id="KW-1185">Reference proteome</keyword>
<reference evidence="15" key="1">
    <citation type="submission" date="2023-04" db="EMBL/GenBank/DDBJ databases">
        <title>Sphingomonas sp. MAHUQ-71 isolated from rice field.</title>
        <authorList>
            <person name="Huq M.A."/>
        </authorList>
    </citation>
    <scope>NUCLEOTIDE SEQUENCE</scope>
    <source>
        <strain evidence="15">MAHUQ-71</strain>
    </source>
</reference>
<dbReference type="CDD" id="cd01172">
    <property type="entry name" value="RfaE_like"/>
    <property type="match status" value="1"/>
</dbReference>
<feature type="domain" description="Cytidyltransferase-like" evidence="14">
    <location>
        <begin position="360"/>
        <end position="458"/>
    </location>
</feature>
<feature type="binding site" evidence="12">
    <location>
        <begin position="204"/>
        <end position="207"/>
    </location>
    <ligand>
        <name>ATP</name>
        <dbReference type="ChEBI" id="CHEBI:30616"/>
    </ligand>
</feature>
<dbReference type="InterPro" id="IPR011914">
    <property type="entry name" value="RfaE_dom_II"/>
</dbReference>
<dbReference type="InterPro" id="IPR004821">
    <property type="entry name" value="Cyt_trans-like"/>
</dbReference>
<keyword evidence="10 12" id="KW-0119">Carbohydrate metabolism</keyword>
<comment type="pathway">
    <text evidence="3">Bacterial outer membrane biogenesis; LPS core biosynthesis.</text>
</comment>
<protein>
    <recommendedName>
        <fullName evidence="12">Bifunctional protein HldE</fullName>
    </recommendedName>
    <domain>
        <recommendedName>
            <fullName evidence="12">D-beta-D-heptose 7-phosphate kinase</fullName>
            <ecNumber evidence="12">2.7.1.167</ecNumber>
        </recommendedName>
        <alternativeName>
            <fullName evidence="12">D-beta-D-heptose 7-phosphotransferase</fullName>
        </alternativeName>
        <alternativeName>
            <fullName evidence="12">D-glycero-beta-D-manno-heptose-7-phosphate kinase</fullName>
        </alternativeName>
    </domain>
    <domain>
        <recommendedName>
            <fullName evidence="12">D-beta-D-heptose 1-phosphate adenylyltransferase</fullName>
            <ecNumber evidence="12">2.7.7.70</ecNumber>
        </recommendedName>
        <alternativeName>
            <fullName evidence="12">D-glycero-beta-D-manno-heptose 1-phosphate adenylyltransferase</fullName>
        </alternativeName>
    </domain>
</protein>
<dbReference type="EMBL" id="JARYGZ010000001">
    <property type="protein sequence ID" value="MDH7637269.1"/>
    <property type="molecule type" value="Genomic_DNA"/>
</dbReference>
<keyword evidence="7 12" id="KW-0418">Kinase</keyword>
<dbReference type="PANTHER" id="PTHR46969">
    <property type="entry name" value="BIFUNCTIONAL PROTEIN HLDE"/>
    <property type="match status" value="1"/>
</dbReference>
<dbReference type="Pfam" id="PF00294">
    <property type="entry name" value="PfkB"/>
    <property type="match status" value="1"/>
</dbReference>
<gene>
    <name evidence="15" type="primary">rfaE1</name>
    <name evidence="12" type="synonym">hldE</name>
    <name evidence="15" type="ORF">QGN17_00870</name>
</gene>
<evidence type="ECO:0000256" key="4">
    <source>
        <dbReference type="ARBA" id="ARBA00022679"/>
    </source>
</evidence>
<dbReference type="InterPro" id="IPR011913">
    <property type="entry name" value="RfaE_dom_I"/>
</dbReference>
<dbReference type="Gene3D" id="3.40.1190.20">
    <property type="match status" value="1"/>
</dbReference>
<keyword evidence="5 12" id="KW-0548">Nucleotidyltransferase</keyword>
<evidence type="ECO:0000256" key="10">
    <source>
        <dbReference type="ARBA" id="ARBA00023277"/>
    </source>
</evidence>
<dbReference type="InterPro" id="IPR002173">
    <property type="entry name" value="Carboh/pur_kinase_PfkB_CS"/>
</dbReference>
<dbReference type="NCBIfam" id="TIGR02199">
    <property type="entry name" value="rfaE_dom_II"/>
    <property type="match status" value="1"/>
</dbReference>
<evidence type="ECO:0000313" key="16">
    <source>
        <dbReference type="Proteomes" id="UP001160625"/>
    </source>
</evidence>
<evidence type="ECO:0000256" key="3">
    <source>
        <dbReference type="ARBA" id="ARBA00004713"/>
    </source>
</evidence>
<comment type="catalytic activity">
    <reaction evidence="12">
        <text>D-glycero-beta-D-manno-heptose 7-phosphate + ATP = D-glycero-beta-D-manno-heptose 1,7-bisphosphate + ADP + H(+)</text>
        <dbReference type="Rhea" id="RHEA:27473"/>
        <dbReference type="ChEBI" id="CHEBI:15378"/>
        <dbReference type="ChEBI" id="CHEBI:30616"/>
        <dbReference type="ChEBI" id="CHEBI:60204"/>
        <dbReference type="ChEBI" id="CHEBI:60208"/>
        <dbReference type="ChEBI" id="CHEBI:456216"/>
        <dbReference type="EC" id="2.7.1.167"/>
    </reaction>
</comment>
<feature type="region of interest" description="Cytidylyltransferase" evidence="12">
    <location>
        <begin position="360"/>
        <end position="488"/>
    </location>
</feature>
<accession>A0ABT6MW99</accession>
<evidence type="ECO:0000256" key="6">
    <source>
        <dbReference type="ARBA" id="ARBA00022741"/>
    </source>
</evidence>
<dbReference type="InterPro" id="IPR011611">
    <property type="entry name" value="PfkB_dom"/>
</dbReference>